<evidence type="ECO:0000256" key="5">
    <source>
        <dbReference type="ARBA" id="ARBA00022466"/>
    </source>
</evidence>
<evidence type="ECO:0000256" key="6">
    <source>
        <dbReference type="ARBA" id="ARBA00022475"/>
    </source>
</evidence>
<proteinExistence type="inferred from homology"/>
<feature type="transmembrane region" description="Helical" evidence="15">
    <location>
        <begin position="49"/>
        <end position="67"/>
    </location>
</feature>
<keyword evidence="7" id="KW-0997">Cell inner membrane</keyword>
<evidence type="ECO:0000256" key="9">
    <source>
        <dbReference type="ARBA" id="ARBA00022723"/>
    </source>
</evidence>
<keyword evidence="10" id="KW-0476">Mercury</keyword>
<evidence type="ECO:0000256" key="7">
    <source>
        <dbReference type="ARBA" id="ARBA00022519"/>
    </source>
</evidence>
<dbReference type="InterPro" id="IPR017969">
    <property type="entry name" value="Heavy-metal-associated_CS"/>
</dbReference>
<comment type="subcellular location">
    <subcellularLocation>
        <location evidence="1">Cell inner membrane</location>
        <topology evidence="1">Multi-pass membrane protein</topology>
    </subcellularLocation>
</comment>
<dbReference type="PROSITE" id="PS50846">
    <property type="entry name" value="HMA_2"/>
    <property type="match status" value="1"/>
</dbReference>
<comment type="function">
    <text evidence="14">Involved in mercury resistance. Probably transfers a mercuric ion from the periplasmic Hg(2+)-binding protein MerP to the cytoplasmic mercuric reductase MerA.</text>
</comment>
<evidence type="ECO:0000256" key="11">
    <source>
        <dbReference type="ARBA" id="ARBA00022989"/>
    </source>
</evidence>
<dbReference type="SUPFAM" id="SSF55008">
    <property type="entry name" value="HMA, heavy metal-associated domain"/>
    <property type="match status" value="1"/>
</dbReference>
<dbReference type="RefSeq" id="WP_126247963.1">
    <property type="nucleotide sequence ID" value="NZ_CP149822.1"/>
</dbReference>
<dbReference type="InterPro" id="IPR006121">
    <property type="entry name" value="HMA_dom"/>
</dbReference>
<keyword evidence="9" id="KW-0479">Metal-binding</keyword>
<evidence type="ECO:0000256" key="3">
    <source>
        <dbReference type="ARBA" id="ARBA00017053"/>
    </source>
</evidence>
<name>A0ABZ2YP92_9BACT</name>
<dbReference type="EMBL" id="CP149822">
    <property type="protein sequence ID" value="WZN40736.1"/>
    <property type="molecule type" value="Genomic_DNA"/>
</dbReference>
<evidence type="ECO:0000256" key="15">
    <source>
        <dbReference type="SAM" id="Phobius"/>
    </source>
</evidence>
<keyword evidence="6" id="KW-1003">Cell membrane</keyword>
<evidence type="ECO:0000256" key="12">
    <source>
        <dbReference type="ARBA" id="ARBA00023136"/>
    </source>
</evidence>
<dbReference type="CDD" id="cd00371">
    <property type="entry name" value="HMA"/>
    <property type="match status" value="1"/>
</dbReference>
<keyword evidence="5" id="KW-0475">Mercuric resistance</keyword>
<dbReference type="Pfam" id="PF00403">
    <property type="entry name" value="HMA"/>
    <property type="match status" value="1"/>
</dbReference>
<protein>
    <recommendedName>
        <fullName evidence="3">Mercuric transport protein MerT</fullName>
    </recommendedName>
    <alternativeName>
        <fullName evidence="13">Mercury ion transport protein</fullName>
    </alternativeName>
</protein>
<evidence type="ECO:0000259" key="16">
    <source>
        <dbReference type="PROSITE" id="PS50846"/>
    </source>
</evidence>
<gene>
    <name evidence="17" type="primary">merTP</name>
    <name evidence="17" type="ORF">WJU16_22490</name>
</gene>
<comment type="similarity">
    <text evidence="2">Belongs to the MerT family.</text>
</comment>
<feature type="transmembrane region" description="Helical" evidence="15">
    <location>
        <begin position="12"/>
        <end position="37"/>
    </location>
</feature>
<keyword evidence="12 15" id="KW-0472">Membrane</keyword>
<feature type="domain" description="HMA" evidence="16">
    <location>
        <begin position="134"/>
        <end position="200"/>
    </location>
</feature>
<reference evidence="18" key="1">
    <citation type="submission" date="2024-03" db="EMBL/GenBank/DDBJ databases">
        <title>Chitinophaga horti sp. nov., isolated from garden soil.</title>
        <authorList>
            <person name="Lee D.S."/>
            <person name="Han D.M."/>
            <person name="Baek J.H."/>
            <person name="Choi D.G."/>
            <person name="Jeon J.H."/>
            <person name="Jeon C.O."/>
        </authorList>
    </citation>
    <scope>NUCLEOTIDE SEQUENCE [LARGE SCALE GENOMIC DNA]</scope>
    <source>
        <strain evidence="18">GPA1</strain>
    </source>
</reference>
<evidence type="ECO:0000256" key="4">
    <source>
        <dbReference type="ARBA" id="ARBA00022448"/>
    </source>
</evidence>
<evidence type="ECO:0000256" key="1">
    <source>
        <dbReference type="ARBA" id="ARBA00004429"/>
    </source>
</evidence>
<keyword evidence="8 15" id="KW-0812">Transmembrane</keyword>
<evidence type="ECO:0000313" key="18">
    <source>
        <dbReference type="Proteomes" id="UP001485459"/>
    </source>
</evidence>
<evidence type="ECO:0000313" key="17">
    <source>
        <dbReference type="EMBL" id="WZN40736.1"/>
    </source>
</evidence>
<dbReference type="Gene3D" id="1.10.287.910">
    <property type="entry name" value="bacterial mercury transporter, merf"/>
    <property type="match status" value="1"/>
</dbReference>
<keyword evidence="4" id="KW-0813">Transport</keyword>
<feature type="transmembrane region" description="Helical" evidence="15">
    <location>
        <begin position="95"/>
        <end position="117"/>
    </location>
</feature>
<keyword evidence="18" id="KW-1185">Reference proteome</keyword>
<evidence type="ECO:0000256" key="8">
    <source>
        <dbReference type="ARBA" id="ARBA00022692"/>
    </source>
</evidence>
<evidence type="ECO:0000256" key="10">
    <source>
        <dbReference type="ARBA" id="ARBA00022914"/>
    </source>
</evidence>
<dbReference type="InterPro" id="IPR003457">
    <property type="entry name" value="Transprt_MerT"/>
</dbReference>
<evidence type="ECO:0000256" key="14">
    <source>
        <dbReference type="ARBA" id="ARBA00045720"/>
    </source>
</evidence>
<keyword evidence="11 15" id="KW-1133">Transmembrane helix</keyword>
<dbReference type="NCBIfam" id="NF033556">
    <property type="entry name" value="MerTP_fusion"/>
    <property type="match status" value="1"/>
</dbReference>
<organism evidence="17 18">
    <name type="scientific">Chitinophaga pollutisoli</name>
    <dbReference type="NCBI Taxonomy" id="3133966"/>
    <lineage>
        <taxon>Bacteria</taxon>
        <taxon>Pseudomonadati</taxon>
        <taxon>Bacteroidota</taxon>
        <taxon>Chitinophagia</taxon>
        <taxon>Chitinophagales</taxon>
        <taxon>Chitinophagaceae</taxon>
        <taxon>Chitinophaga</taxon>
    </lineage>
</organism>
<evidence type="ECO:0000256" key="13">
    <source>
        <dbReference type="ARBA" id="ARBA00030934"/>
    </source>
</evidence>
<evidence type="ECO:0000256" key="2">
    <source>
        <dbReference type="ARBA" id="ARBA00008224"/>
    </source>
</evidence>
<dbReference type="Gene3D" id="3.30.70.100">
    <property type="match status" value="1"/>
</dbReference>
<sequence>MKKARSSGAAIGTGILTAIAASICCITPIIAMIAGSSSLLASFSWLEPARPYLIGASVAVLAYAWYLQLKTAKPSADDCHCEPAKKPSYYQSKKFLGIITLFSVLMMTFPLYASVFYPKGNENAAVHSIADNKLQARFTIQGMTCASCEAHVNNEISKVPGVLTYATSFKARNSVVTFDPSKTNIDAISAAIGKTGYKVRGSEIMDTK</sequence>
<dbReference type="Pfam" id="PF02411">
    <property type="entry name" value="MerT"/>
    <property type="match status" value="1"/>
</dbReference>
<accession>A0ABZ2YP92</accession>
<dbReference type="InterPro" id="IPR036163">
    <property type="entry name" value="HMA_dom_sf"/>
</dbReference>
<dbReference type="Proteomes" id="UP001485459">
    <property type="component" value="Chromosome"/>
</dbReference>
<dbReference type="PROSITE" id="PS01047">
    <property type="entry name" value="HMA_1"/>
    <property type="match status" value="1"/>
</dbReference>